<evidence type="ECO:0000256" key="7">
    <source>
        <dbReference type="HAMAP-Rule" id="MF_01207"/>
    </source>
</evidence>
<dbReference type="GO" id="GO:0010181">
    <property type="term" value="F:FMN binding"/>
    <property type="evidence" value="ECO:0007669"/>
    <property type="project" value="UniProtKB-UniRule"/>
</dbReference>
<comment type="caution">
    <text evidence="9">The sequence shown here is derived from an EMBL/GenBank/DDBJ whole genome shotgun (WGS) entry which is preliminary data.</text>
</comment>
<keyword evidence="10" id="KW-1185">Reference proteome</keyword>
<evidence type="ECO:0000313" key="9">
    <source>
        <dbReference type="EMBL" id="TKZ18125.1"/>
    </source>
</evidence>
<evidence type="ECO:0000256" key="5">
    <source>
        <dbReference type="ARBA" id="ARBA00023004"/>
    </source>
</evidence>
<evidence type="ECO:0000256" key="1">
    <source>
        <dbReference type="ARBA" id="ARBA00004141"/>
    </source>
</evidence>
<reference evidence="9 10" key="1">
    <citation type="submission" date="2019-04" db="EMBL/GenBank/DDBJ databases">
        <title>Genome sequence of Pelagicola litoralis CL-ES2.</title>
        <authorList>
            <person name="Cao J."/>
        </authorList>
    </citation>
    <scope>NUCLEOTIDE SEQUENCE [LARGE SCALE GENOMIC DNA]</scope>
    <source>
        <strain evidence="9 10">CL-ES2</strain>
    </source>
</reference>
<evidence type="ECO:0000256" key="3">
    <source>
        <dbReference type="ARBA" id="ARBA00022692"/>
    </source>
</evidence>
<feature type="transmembrane region" description="Helical" evidence="7">
    <location>
        <begin position="76"/>
        <end position="93"/>
    </location>
</feature>
<keyword evidence="2 7" id="KW-0813">Transport</keyword>
<protein>
    <recommendedName>
        <fullName evidence="7">Protein-methionine-sulfoxide reductase heme-binding subunit MsrQ</fullName>
    </recommendedName>
    <alternativeName>
        <fullName evidence="7">Flavocytochrome MsrQ</fullName>
    </alternativeName>
</protein>
<dbReference type="AlphaFoldDB" id="A0A4U7MY31"/>
<accession>A0A4U7MY31</accession>
<evidence type="ECO:0000313" key="10">
    <source>
        <dbReference type="Proteomes" id="UP000306575"/>
    </source>
</evidence>
<feature type="domain" description="Ferric oxidoreductase" evidence="8">
    <location>
        <begin position="76"/>
        <end position="183"/>
    </location>
</feature>
<keyword evidence="7" id="KW-0285">Flavoprotein</keyword>
<dbReference type="GO" id="GO:0030091">
    <property type="term" value="P:protein repair"/>
    <property type="evidence" value="ECO:0007669"/>
    <property type="project" value="UniProtKB-UniRule"/>
</dbReference>
<proteinExistence type="inferred from homology"/>
<dbReference type="GO" id="GO:0020037">
    <property type="term" value="F:heme binding"/>
    <property type="evidence" value="ECO:0007669"/>
    <property type="project" value="UniProtKB-UniRule"/>
</dbReference>
<comment type="cofactor">
    <cofactor evidence="7">
        <name>heme b</name>
        <dbReference type="ChEBI" id="CHEBI:60344"/>
    </cofactor>
    <text evidence="7">Binds 1 heme b (iron(II)-protoporphyrin IX) group per subunit.</text>
</comment>
<keyword evidence="7" id="KW-1003">Cell membrane</keyword>
<keyword evidence="7" id="KW-0349">Heme</keyword>
<evidence type="ECO:0000256" key="6">
    <source>
        <dbReference type="ARBA" id="ARBA00023136"/>
    </source>
</evidence>
<keyword evidence="4 7" id="KW-1133">Transmembrane helix</keyword>
<comment type="cofactor">
    <cofactor evidence="7">
        <name>FMN</name>
        <dbReference type="ChEBI" id="CHEBI:58210"/>
    </cofactor>
    <text evidence="7">Binds 1 FMN per subunit.</text>
</comment>
<keyword evidence="3 7" id="KW-0812">Transmembrane</keyword>
<comment type="similarity">
    <text evidence="7">Belongs to the MsrQ family.</text>
</comment>
<feature type="transmembrane region" description="Helical" evidence="7">
    <location>
        <begin position="175"/>
        <end position="193"/>
    </location>
</feature>
<dbReference type="GO" id="GO:0016679">
    <property type="term" value="F:oxidoreductase activity, acting on diphenols and related substances as donors"/>
    <property type="evidence" value="ECO:0007669"/>
    <property type="project" value="TreeGrafter"/>
</dbReference>
<keyword evidence="7" id="KW-0249">Electron transport</keyword>
<dbReference type="HAMAP" id="MF_01207">
    <property type="entry name" value="MsrQ"/>
    <property type="match status" value="1"/>
</dbReference>
<gene>
    <name evidence="7 9" type="primary">msrQ</name>
    <name evidence="9" type="ORF">FAP39_12450</name>
</gene>
<dbReference type="PANTHER" id="PTHR36964:SF1">
    <property type="entry name" value="PROTEIN-METHIONINE-SULFOXIDE REDUCTASE HEME-BINDING SUBUNIT MSRQ"/>
    <property type="match status" value="1"/>
</dbReference>
<dbReference type="PANTHER" id="PTHR36964">
    <property type="entry name" value="PROTEIN-METHIONINE-SULFOXIDE REDUCTASE HEME-BINDING SUBUNIT MSRQ"/>
    <property type="match status" value="1"/>
</dbReference>
<dbReference type="NCBIfam" id="NF003833">
    <property type="entry name" value="PRK05419.1-5"/>
    <property type="match status" value="1"/>
</dbReference>
<dbReference type="GO" id="GO:0009055">
    <property type="term" value="F:electron transfer activity"/>
    <property type="evidence" value="ECO:0007669"/>
    <property type="project" value="UniProtKB-UniRule"/>
</dbReference>
<evidence type="ECO:0000256" key="4">
    <source>
        <dbReference type="ARBA" id="ARBA00022989"/>
    </source>
</evidence>
<dbReference type="Proteomes" id="UP000306575">
    <property type="component" value="Unassembled WGS sequence"/>
</dbReference>
<dbReference type="GO" id="GO:0005886">
    <property type="term" value="C:plasma membrane"/>
    <property type="evidence" value="ECO:0007669"/>
    <property type="project" value="UniProtKB-SubCell"/>
</dbReference>
<evidence type="ECO:0000256" key="2">
    <source>
        <dbReference type="ARBA" id="ARBA00022448"/>
    </source>
</evidence>
<feature type="transmembrane region" description="Helical" evidence="7">
    <location>
        <begin position="105"/>
        <end position="127"/>
    </location>
</feature>
<dbReference type="Pfam" id="PF01794">
    <property type="entry name" value="Ferric_reduct"/>
    <property type="match status" value="1"/>
</dbReference>
<dbReference type="OrthoDB" id="9788328at2"/>
<sequence length="225" mass="25635">MERWRVPLFSKATIVVLDIRAQNLTDHANRLMRRLPAWPIYPLGALYPIWLFWLGLTGGLGVDPVKALEHAMGEAALQLLVAGLAITPLRKYVGLNLLKFRRAIGVLTFFYVLAHLLVWLVLDVQILSQVWADILKRPYITIGMGAFLMMIPLALTSNGYSVRRLGPRWRRLHKLTYVVALLGGLHFVMLVKGFQFEPLIYLAVIIFLLALRLPRMNKRAVSKSR</sequence>
<keyword evidence="5 7" id="KW-0408">Iron</keyword>
<feature type="transmembrane region" description="Helical" evidence="7">
    <location>
        <begin position="139"/>
        <end position="155"/>
    </location>
</feature>
<dbReference type="InterPro" id="IPR013130">
    <property type="entry name" value="Fe3_Rdtase_TM_dom"/>
</dbReference>
<dbReference type="EMBL" id="SULI01000016">
    <property type="protein sequence ID" value="TKZ18125.1"/>
    <property type="molecule type" value="Genomic_DNA"/>
</dbReference>
<dbReference type="GO" id="GO:0046872">
    <property type="term" value="F:metal ion binding"/>
    <property type="evidence" value="ECO:0007669"/>
    <property type="project" value="UniProtKB-KW"/>
</dbReference>
<comment type="subunit">
    <text evidence="7">Heterodimer of a catalytic subunit (MsrP) and a heme-binding subunit (MsrQ).</text>
</comment>
<comment type="subcellular location">
    <subcellularLocation>
        <location evidence="7">Cell membrane</location>
        <topology evidence="7">Multi-pass membrane protein</topology>
    </subcellularLocation>
    <subcellularLocation>
        <location evidence="1">Membrane</location>
        <topology evidence="1">Multi-pass membrane protein</topology>
    </subcellularLocation>
</comment>
<keyword evidence="7" id="KW-0479">Metal-binding</keyword>
<feature type="transmembrane region" description="Helical" evidence="7">
    <location>
        <begin position="199"/>
        <end position="215"/>
    </location>
</feature>
<feature type="transmembrane region" description="Helical" evidence="7">
    <location>
        <begin position="38"/>
        <end position="56"/>
    </location>
</feature>
<keyword evidence="7" id="KW-0288">FMN</keyword>
<comment type="function">
    <text evidence="7">Part of the MsrPQ system that repairs oxidized periplasmic proteins containing methionine sulfoxide residues (Met-O), using respiratory chain electrons. Thus protects these proteins from oxidative-stress damage caused by reactive species of oxygen and chlorine generated by the host defense mechanisms. MsrPQ is essential for the maintenance of envelope integrity under bleach stress, rescuing a wide series of structurally unrelated periplasmic proteins from methionine oxidation. MsrQ provides electrons for reduction to the reductase catalytic subunit MsrP, using the quinone pool of the respiratory chain.</text>
</comment>
<dbReference type="InterPro" id="IPR022837">
    <property type="entry name" value="MsrQ-like"/>
</dbReference>
<keyword evidence="6 7" id="KW-0472">Membrane</keyword>
<evidence type="ECO:0000259" key="8">
    <source>
        <dbReference type="Pfam" id="PF01794"/>
    </source>
</evidence>
<name>A0A4U7MY31_9RHOB</name>
<organism evidence="9 10">
    <name type="scientific">Shimia litoralis</name>
    <dbReference type="NCBI Taxonomy" id="420403"/>
    <lineage>
        <taxon>Bacteria</taxon>
        <taxon>Pseudomonadati</taxon>
        <taxon>Pseudomonadota</taxon>
        <taxon>Alphaproteobacteria</taxon>
        <taxon>Rhodobacterales</taxon>
        <taxon>Roseobacteraceae</taxon>
    </lineage>
</organism>